<proteinExistence type="predicted"/>
<dbReference type="AlphaFoldDB" id="A0A8J3TQN8"/>
<gene>
    <name evidence="2" type="ORF">Pmi06nite_37440</name>
</gene>
<feature type="region of interest" description="Disordered" evidence="1">
    <location>
        <begin position="1"/>
        <end position="25"/>
    </location>
</feature>
<name>A0A8J3TQN8_9ACTN</name>
<dbReference type="RefSeq" id="WP_203954273.1">
    <property type="nucleotide sequence ID" value="NZ_BOOO01000019.1"/>
</dbReference>
<dbReference type="Proteomes" id="UP000650628">
    <property type="component" value="Unassembled WGS sequence"/>
</dbReference>
<sequence length="76" mass="8823">MRDDDLPGVSANEKGNRDASEIAARDEFDGEHAPIKGLVLPHDLRKMKLPERPWRDIAPPRWAWHQRFNLTRPTRA</sequence>
<keyword evidence="3" id="KW-1185">Reference proteome</keyword>
<evidence type="ECO:0000313" key="2">
    <source>
        <dbReference type="EMBL" id="GII30302.1"/>
    </source>
</evidence>
<evidence type="ECO:0000313" key="3">
    <source>
        <dbReference type="Proteomes" id="UP000650628"/>
    </source>
</evidence>
<evidence type="ECO:0000256" key="1">
    <source>
        <dbReference type="SAM" id="MobiDB-lite"/>
    </source>
</evidence>
<organism evidence="2 3">
    <name type="scientific">Planotetraspora mira</name>
    <dbReference type="NCBI Taxonomy" id="58121"/>
    <lineage>
        <taxon>Bacteria</taxon>
        <taxon>Bacillati</taxon>
        <taxon>Actinomycetota</taxon>
        <taxon>Actinomycetes</taxon>
        <taxon>Streptosporangiales</taxon>
        <taxon>Streptosporangiaceae</taxon>
        <taxon>Planotetraspora</taxon>
    </lineage>
</organism>
<accession>A0A8J3TQN8</accession>
<reference evidence="2 3" key="1">
    <citation type="submission" date="2021-01" db="EMBL/GenBank/DDBJ databases">
        <title>Whole genome shotgun sequence of Planotetraspora mira NBRC 15435.</title>
        <authorList>
            <person name="Komaki H."/>
            <person name="Tamura T."/>
        </authorList>
    </citation>
    <scope>NUCLEOTIDE SEQUENCE [LARGE SCALE GENOMIC DNA]</scope>
    <source>
        <strain evidence="2 3">NBRC 15435</strain>
    </source>
</reference>
<feature type="compositionally biased region" description="Basic and acidic residues" evidence="1">
    <location>
        <begin position="14"/>
        <end position="25"/>
    </location>
</feature>
<dbReference type="EMBL" id="BOOO01000019">
    <property type="protein sequence ID" value="GII30302.1"/>
    <property type="molecule type" value="Genomic_DNA"/>
</dbReference>
<comment type="caution">
    <text evidence="2">The sequence shown here is derived from an EMBL/GenBank/DDBJ whole genome shotgun (WGS) entry which is preliminary data.</text>
</comment>
<protein>
    <submittedName>
        <fullName evidence="2">Uncharacterized protein</fullName>
    </submittedName>
</protein>